<evidence type="ECO:0000313" key="1">
    <source>
        <dbReference type="EMBL" id="PIR88164.1"/>
    </source>
</evidence>
<proteinExistence type="predicted"/>
<evidence type="ECO:0008006" key="3">
    <source>
        <dbReference type="Google" id="ProtNLM"/>
    </source>
</evidence>
<dbReference type="CDD" id="cd07067">
    <property type="entry name" value="HP_PGM_like"/>
    <property type="match status" value="1"/>
</dbReference>
<evidence type="ECO:0000313" key="2">
    <source>
        <dbReference type="Proteomes" id="UP000230903"/>
    </source>
</evidence>
<dbReference type="PANTHER" id="PTHR48100:SF44">
    <property type="entry name" value="PHOSPHATASE C1620.13-RELATED"/>
    <property type="match status" value="1"/>
</dbReference>
<dbReference type="GO" id="GO:0005829">
    <property type="term" value="C:cytosol"/>
    <property type="evidence" value="ECO:0007669"/>
    <property type="project" value="TreeGrafter"/>
</dbReference>
<accession>A0A2H0UP41</accession>
<dbReference type="EMBL" id="PFBC01000011">
    <property type="protein sequence ID" value="PIR88164.1"/>
    <property type="molecule type" value="Genomic_DNA"/>
</dbReference>
<dbReference type="SMART" id="SM00855">
    <property type="entry name" value="PGAM"/>
    <property type="match status" value="1"/>
</dbReference>
<dbReference type="SUPFAM" id="SSF53254">
    <property type="entry name" value="Phosphoglycerate mutase-like"/>
    <property type="match status" value="1"/>
</dbReference>
<protein>
    <recommendedName>
        <fullName evidence="3">Histidine phosphatase family protein</fullName>
    </recommendedName>
</protein>
<dbReference type="InterPro" id="IPR029033">
    <property type="entry name" value="His_PPase_superfam"/>
</dbReference>
<dbReference type="GO" id="GO:0016791">
    <property type="term" value="F:phosphatase activity"/>
    <property type="evidence" value="ECO:0007669"/>
    <property type="project" value="TreeGrafter"/>
</dbReference>
<reference evidence="2" key="1">
    <citation type="submission" date="2017-09" db="EMBL/GenBank/DDBJ databases">
        <title>Depth-based differentiation of microbial function through sediment-hosted aquifers and enrichment of novel symbionts in the deep terrestrial subsurface.</title>
        <authorList>
            <person name="Probst A.J."/>
            <person name="Ladd B."/>
            <person name="Jarett J.K."/>
            <person name="Geller-Mcgrath D.E."/>
            <person name="Sieber C.M.K."/>
            <person name="Emerson J.B."/>
            <person name="Anantharaman K."/>
            <person name="Thomas B.C."/>
            <person name="Malmstrom R."/>
            <person name="Stieglmeier M."/>
            <person name="Klingl A."/>
            <person name="Woyke T."/>
            <person name="Ryan C.M."/>
            <person name="Banfield J.F."/>
        </authorList>
    </citation>
    <scope>NUCLEOTIDE SEQUENCE [LARGE SCALE GENOMIC DNA]</scope>
</reference>
<sequence>MKIYFVRHGQTEAAVLKNHQTIDEPLTDLGRQQAEILAKRFQSIETEVIFTSPLARAFETAEIISKFNPKPLIQSELLKERVWPSEMRGININDPSYKIVRQKLLEHGDDPSWHYTDEENYFETLSRAKKALVFLENSGHSSIIAVSHSHFLKQILAVITHSTDLNNTQFEHFYRSISMQHTSITAVEKADGLWRIITLNDKIHFGEYSSESEWPH</sequence>
<gene>
    <name evidence="1" type="ORF">COU10_00615</name>
</gene>
<organism evidence="1 2">
    <name type="scientific">Candidatus Harrisonbacteria bacterium CG10_big_fil_rev_8_21_14_0_10_45_28</name>
    <dbReference type="NCBI Taxonomy" id="1974586"/>
    <lineage>
        <taxon>Bacteria</taxon>
        <taxon>Candidatus Harrisoniibacteriota</taxon>
    </lineage>
</organism>
<dbReference type="InterPro" id="IPR050275">
    <property type="entry name" value="PGM_Phosphatase"/>
</dbReference>
<dbReference type="PANTHER" id="PTHR48100">
    <property type="entry name" value="BROAD-SPECIFICITY PHOSPHATASE YOR283W-RELATED"/>
    <property type="match status" value="1"/>
</dbReference>
<comment type="caution">
    <text evidence="1">The sequence shown here is derived from an EMBL/GenBank/DDBJ whole genome shotgun (WGS) entry which is preliminary data.</text>
</comment>
<dbReference type="InterPro" id="IPR013078">
    <property type="entry name" value="His_Pase_superF_clade-1"/>
</dbReference>
<dbReference type="Gene3D" id="3.40.50.1240">
    <property type="entry name" value="Phosphoglycerate mutase-like"/>
    <property type="match status" value="1"/>
</dbReference>
<dbReference type="Proteomes" id="UP000230903">
    <property type="component" value="Unassembled WGS sequence"/>
</dbReference>
<dbReference type="Pfam" id="PF00300">
    <property type="entry name" value="His_Phos_1"/>
    <property type="match status" value="1"/>
</dbReference>
<dbReference type="AlphaFoldDB" id="A0A2H0UP41"/>
<name>A0A2H0UP41_9BACT</name>